<evidence type="ECO:0000313" key="2">
    <source>
        <dbReference type="Proteomes" id="UP001149074"/>
    </source>
</evidence>
<reference evidence="1" key="2">
    <citation type="journal article" date="2023" name="IMA Fungus">
        <title>Comparative genomic study of the Penicillium genus elucidates a diverse pangenome and 15 lateral gene transfer events.</title>
        <authorList>
            <person name="Petersen C."/>
            <person name="Sorensen T."/>
            <person name="Nielsen M.R."/>
            <person name="Sondergaard T.E."/>
            <person name="Sorensen J.L."/>
            <person name="Fitzpatrick D.A."/>
            <person name="Frisvad J.C."/>
            <person name="Nielsen K.L."/>
        </authorList>
    </citation>
    <scope>NUCLEOTIDE SEQUENCE</scope>
    <source>
        <strain evidence="1">IBT 30761</strain>
    </source>
</reference>
<evidence type="ECO:0000313" key="1">
    <source>
        <dbReference type="EMBL" id="KAJ5103004.1"/>
    </source>
</evidence>
<accession>A0A9W9KE36</accession>
<evidence type="ECO:0008006" key="3">
    <source>
        <dbReference type="Google" id="ProtNLM"/>
    </source>
</evidence>
<protein>
    <recommendedName>
        <fullName evidence="3">Peroxin 8</fullName>
    </recommendedName>
</protein>
<dbReference type="InterPro" id="IPR055334">
    <property type="entry name" value="PEX8-like"/>
</dbReference>
<dbReference type="InterPro" id="IPR030476">
    <property type="entry name" value="Pentaxin_CS"/>
</dbReference>
<dbReference type="PROSITE" id="PS00289">
    <property type="entry name" value="PTX_1"/>
    <property type="match status" value="1"/>
</dbReference>
<comment type="caution">
    <text evidence="1">The sequence shown here is derived from an EMBL/GenBank/DDBJ whole genome shotgun (WGS) entry which is preliminary data.</text>
</comment>
<sequence length="699" mass="76571">MATERSLAALLRSLQSTSSFEDASGPAANSNTSWNSLLPTATSFLSILGNPLNLSLLASQLLSAPALWNQPVDLHACRKILSIFNTAAIAVLQNDSTDEPRPAYGRNRKIEREAWVKAVAEGADDKSPRWRHVLLLGGILLGFEGQNRQGLPWHIRTKLESALATAAQLALEEMDTEAGIDGHCVTMVLNYTFELLSDMERSKINYDLLLPVMVRSTFLSPEGLEGGYFLGAIDKDVVEAPGKKFRWSPRSVTFGFVSNIAGRPLVSALGPLSRLISHAVDNVQNPNLVAQTVDYMADFVRTLMVQWRQNKLSEVDVAEEAEFLDAESLQTTIPALWKVLRNTLYSVVIVLRAVLGRTINDPALAASSCAPYLCMQSLHILRNLYFVSSRVGQNSSSQHAFVFLAAIDILSQYPDLAENFLRSIKPSDIGQIPDHPVERCLDLFFMNAAEHFPLVLSPAVNEELLLSAAFPYLAVGANPLLLEIFEAAHSVVLVVFAIPHNADLASKHLPFYIENLFAVFPDNLSARQFRLAFKTVIQVTAPPSPLANTQPLLPSILLEVVRDRALNASATPIVPTAQNSTTPELGNQPPLSAQTVLTLALLDSLSFLRVDDLNEWLPLSAELINAIPDRSMRQTCIDRFWEAMSGGEMDVDRAHCCVTWWSTRGGRELVLYGTEPAPAEEEGPFMSGAVGSVAPESKL</sequence>
<reference evidence="1" key="1">
    <citation type="submission" date="2022-11" db="EMBL/GenBank/DDBJ databases">
        <authorList>
            <person name="Petersen C."/>
        </authorList>
    </citation>
    <scope>NUCLEOTIDE SEQUENCE</scope>
    <source>
        <strain evidence="1">IBT 30761</strain>
    </source>
</reference>
<dbReference type="Pfam" id="PF26001">
    <property type="entry name" value="Pex8"/>
    <property type="match status" value="1"/>
</dbReference>
<dbReference type="RefSeq" id="XP_056476384.1">
    <property type="nucleotide sequence ID" value="XM_056616027.1"/>
</dbReference>
<name>A0A9W9KE36_9EURO</name>
<keyword evidence="2" id="KW-1185">Reference proteome</keyword>
<dbReference type="EMBL" id="JAPQKI010000004">
    <property type="protein sequence ID" value="KAJ5103004.1"/>
    <property type="molecule type" value="Genomic_DNA"/>
</dbReference>
<proteinExistence type="predicted"/>
<organism evidence="1 2">
    <name type="scientific">Penicillium argentinense</name>
    <dbReference type="NCBI Taxonomy" id="1131581"/>
    <lineage>
        <taxon>Eukaryota</taxon>
        <taxon>Fungi</taxon>
        <taxon>Dikarya</taxon>
        <taxon>Ascomycota</taxon>
        <taxon>Pezizomycotina</taxon>
        <taxon>Eurotiomycetes</taxon>
        <taxon>Eurotiomycetidae</taxon>
        <taxon>Eurotiales</taxon>
        <taxon>Aspergillaceae</taxon>
        <taxon>Penicillium</taxon>
    </lineage>
</organism>
<gene>
    <name evidence="1" type="ORF">N7532_003533</name>
</gene>
<dbReference type="Proteomes" id="UP001149074">
    <property type="component" value="Unassembled WGS sequence"/>
</dbReference>
<dbReference type="PANTHER" id="PTHR39214:SF1">
    <property type="entry name" value="MICROBODY (PEROXISOME) BIOGENESIS PROTEIN PEROXIN 8 (EUROFUNG)"/>
    <property type="match status" value="1"/>
</dbReference>
<dbReference type="AlphaFoldDB" id="A0A9W9KE36"/>
<dbReference type="PANTHER" id="PTHR39214">
    <property type="entry name" value="MICROBODY (PEROXISOME) BIOGENESIS PROTEIN PEROXIN 8 (EUROFUNG)"/>
    <property type="match status" value="1"/>
</dbReference>
<dbReference type="GeneID" id="81355006"/>
<dbReference type="OrthoDB" id="2357318at2759"/>